<feature type="transmembrane region" description="Helical" evidence="4">
    <location>
        <begin position="385"/>
        <end position="404"/>
    </location>
</feature>
<feature type="transmembrane region" description="Helical" evidence="4">
    <location>
        <begin position="230"/>
        <end position="252"/>
    </location>
</feature>
<feature type="transmembrane region" description="Helical" evidence="4">
    <location>
        <begin position="110"/>
        <end position="127"/>
    </location>
</feature>
<evidence type="ECO:0000259" key="5">
    <source>
        <dbReference type="PROSITE" id="PS50850"/>
    </source>
</evidence>
<keyword evidence="2 4" id="KW-1133">Transmembrane helix</keyword>
<dbReference type="EMBL" id="JXQQ01000030">
    <property type="protein sequence ID" value="KIQ31752.1"/>
    <property type="molecule type" value="Genomic_DNA"/>
</dbReference>
<dbReference type="InterPro" id="IPR011701">
    <property type="entry name" value="MFS"/>
</dbReference>
<feature type="transmembrane region" description="Helical" evidence="4">
    <location>
        <begin position="88"/>
        <end position="104"/>
    </location>
</feature>
<comment type="caution">
    <text evidence="6">The sequence shown here is derived from an EMBL/GenBank/DDBJ whole genome shotgun (WGS) entry which is preliminary data.</text>
</comment>
<dbReference type="GO" id="GO:0005886">
    <property type="term" value="C:plasma membrane"/>
    <property type="evidence" value="ECO:0007669"/>
    <property type="project" value="TreeGrafter"/>
</dbReference>
<dbReference type="OrthoDB" id="8520784at2"/>
<dbReference type="InterPro" id="IPR020846">
    <property type="entry name" value="MFS_dom"/>
</dbReference>
<evidence type="ECO:0000313" key="7">
    <source>
        <dbReference type="Proteomes" id="UP000032067"/>
    </source>
</evidence>
<dbReference type="Proteomes" id="UP000032067">
    <property type="component" value="Unassembled WGS sequence"/>
</dbReference>
<proteinExistence type="predicted"/>
<accession>A0A0D0L032</accession>
<evidence type="ECO:0000313" key="6">
    <source>
        <dbReference type="EMBL" id="KIQ31752.1"/>
    </source>
</evidence>
<dbReference type="Gene3D" id="1.20.1250.20">
    <property type="entry name" value="MFS general substrate transporter like domains"/>
    <property type="match status" value="1"/>
</dbReference>
<feature type="transmembrane region" description="Helical" evidence="4">
    <location>
        <begin position="148"/>
        <end position="171"/>
    </location>
</feature>
<dbReference type="PANTHER" id="PTHR43129:SF1">
    <property type="entry name" value="FOSMIDOMYCIN RESISTANCE PROTEIN"/>
    <property type="match status" value="1"/>
</dbReference>
<evidence type="ECO:0000256" key="1">
    <source>
        <dbReference type="ARBA" id="ARBA00022692"/>
    </source>
</evidence>
<evidence type="ECO:0000256" key="2">
    <source>
        <dbReference type="ARBA" id="ARBA00022989"/>
    </source>
</evidence>
<dbReference type="RefSeq" id="WP_042579500.1">
    <property type="nucleotide sequence ID" value="NZ_JXQQ01000030.1"/>
</dbReference>
<dbReference type="AlphaFoldDB" id="A0A0D0L032"/>
<dbReference type="GO" id="GO:0022857">
    <property type="term" value="F:transmembrane transporter activity"/>
    <property type="evidence" value="ECO:0007669"/>
    <property type="project" value="InterPro"/>
</dbReference>
<feature type="transmembrane region" description="Helical" evidence="4">
    <location>
        <begin position="264"/>
        <end position="289"/>
    </location>
</feature>
<dbReference type="SUPFAM" id="SSF103473">
    <property type="entry name" value="MFS general substrate transporter"/>
    <property type="match status" value="1"/>
</dbReference>
<feature type="domain" description="Major facilitator superfamily (MFS) profile" evidence="5">
    <location>
        <begin position="23"/>
        <end position="413"/>
    </location>
</feature>
<organism evidence="6 7">
    <name type="scientific">Variovorax paradoxus</name>
    <dbReference type="NCBI Taxonomy" id="34073"/>
    <lineage>
        <taxon>Bacteria</taxon>
        <taxon>Pseudomonadati</taxon>
        <taxon>Pseudomonadota</taxon>
        <taxon>Betaproteobacteria</taxon>
        <taxon>Burkholderiales</taxon>
        <taxon>Comamonadaceae</taxon>
        <taxon>Variovorax</taxon>
    </lineage>
</organism>
<feature type="transmembrane region" description="Helical" evidence="4">
    <location>
        <begin position="298"/>
        <end position="315"/>
    </location>
</feature>
<feature type="transmembrane region" description="Helical" evidence="4">
    <location>
        <begin position="177"/>
        <end position="196"/>
    </location>
</feature>
<sequence length="419" mass="43454">MSSHASTTPPSSPANSLGSDAKLIGLVGLAHAISHFSQLILAPLFPWLKDAFNVSYTELGAVLTVFFVVSCIVQAASGFIVDKMGPRPVLFVGLGALGLAAFGYAMAQSYWMLLVCAVVGGIGNGVFHPVDYTLFNRKVAPTRLGHAYSVHGITGSLGWALAPAFVVPIAIAFSWRVALASAGVLAIVVLLVLWVYRSVLSLDVAAVHKATGQGEPAPIGGEFDFLRIPAVWMCFGFFFFYAAVISVVQTFAPVAAGHLHAVPVALVAVCLTVYMVASAAGMVVGGFLASDPSRCERIVGAGFGIAAALALVLAFAQFPPILVPVLFGAMGFVSGVAGPSRDLLVKRSTPPNATGRVYGVVYAGLDIGQALAPLVFGRLMDHGQYTSVIVGLALVQGVLIASAFNVTRVRRTALVPASA</sequence>
<evidence type="ECO:0000256" key="3">
    <source>
        <dbReference type="ARBA" id="ARBA00023136"/>
    </source>
</evidence>
<dbReference type="InterPro" id="IPR036259">
    <property type="entry name" value="MFS_trans_sf"/>
</dbReference>
<reference evidence="6 7" key="1">
    <citation type="submission" date="2014-12" db="EMBL/GenBank/DDBJ databases">
        <title>16Stimator: statistical estimation of ribosomal gene copy numbers from draft genome assemblies.</title>
        <authorList>
            <person name="Perisin M.A."/>
            <person name="Vetter M."/>
            <person name="Gilbert J.A."/>
            <person name="Bergelson J."/>
        </authorList>
    </citation>
    <scope>NUCLEOTIDE SEQUENCE [LARGE SCALE GENOMIC DNA]</scope>
    <source>
        <strain evidence="6 7">MEDvA23</strain>
    </source>
</reference>
<gene>
    <name evidence="6" type="ORF">RT97_14550</name>
</gene>
<dbReference type="PANTHER" id="PTHR43129">
    <property type="entry name" value="FOSMIDOMYCIN RESISTANCE PROTEIN"/>
    <property type="match status" value="1"/>
</dbReference>
<protein>
    <submittedName>
        <fullName evidence="6">MFS transporter</fullName>
    </submittedName>
</protein>
<dbReference type="Pfam" id="PF07690">
    <property type="entry name" value="MFS_1"/>
    <property type="match status" value="1"/>
</dbReference>
<name>A0A0D0L032_VARPD</name>
<feature type="transmembrane region" description="Helical" evidence="4">
    <location>
        <begin position="359"/>
        <end position="379"/>
    </location>
</feature>
<keyword evidence="3 4" id="KW-0472">Membrane</keyword>
<feature type="transmembrane region" description="Helical" evidence="4">
    <location>
        <begin position="321"/>
        <end position="338"/>
    </location>
</feature>
<keyword evidence="1 4" id="KW-0812">Transmembrane</keyword>
<feature type="transmembrane region" description="Helical" evidence="4">
    <location>
        <begin position="59"/>
        <end position="81"/>
    </location>
</feature>
<dbReference type="PROSITE" id="PS50850">
    <property type="entry name" value="MFS"/>
    <property type="match status" value="1"/>
</dbReference>
<evidence type="ECO:0000256" key="4">
    <source>
        <dbReference type="SAM" id="Phobius"/>
    </source>
</evidence>